<evidence type="ECO:0000256" key="1">
    <source>
        <dbReference type="ARBA" id="ARBA00005762"/>
    </source>
</evidence>
<dbReference type="InterPro" id="IPR057596">
    <property type="entry name" value="RDRP_core"/>
</dbReference>
<protein>
    <recommendedName>
        <fullName evidence="9">RNA-dependent RNA polymerase</fullName>
        <ecNumber evidence="9">2.7.7.48</ecNumber>
    </recommendedName>
</protein>
<feature type="compositionally biased region" description="Basic and acidic residues" evidence="10">
    <location>
        <begin position="1154"/>
        <end position="1166"/>
    </location>
</feature>
<dbReference type="GO" id="GO:0003723">
    <property type="term" value="F:RNA binding"/>
    <property type="evidence" value="ECO:0007669"/>
    <property type="project" value="UniProtKB-UniRule"/>
</dbReference>
<comment type="similarity">
    <text evidence="1 9">Belongs to the RdRP family.</text>
</comment>
<feature type="region of interest" description="Disordered" evidence="10">
    <location>
        <begin position="1154"/>
        <end position="1182"/>
    </location>
</feature>
<keyword evidence="6" id="KW-0943">RNA-mediated gene silencing</keyword>
<proteinExistence type="inferred from homology"/>
<feature type="region of interest" description="Disordered" evidence="10">
    <location>
        <begin position="1216"/>
        <end position="1247"/>
    </location>
</feature>
<dbReference type="InterPro" id="IPR007855">
    <property type="entry name" value="RDRP"/>
</dbReference>
<dbReference type="Pfam" id="PF26253">
    <property type="entry name" value="RdRP_head"/>
    <property type="match status" value="1"/>
</dbReference>
<dbReference type="InterPro" id="IPR035979">
    <property type="entry name" value="RBD_domain_sf"/>
</dbReference>
<dbReference type="PANTHER" id="PTHR23079:SF55">
    <property type="entry name" value="RNA-DIRECTED RNA POLYMERASE"/>
    <property type="match status" value="1"/>
</dbReference>
<evidence type="ECO:0000256" key="4">
    <source>
        <dbReference type="ARBA" id="ARBA00022695"/>
    </source>
</evidence>
<gene>
    <name evidence="12" type="ORF">CU097_011677</name>
</gene>
<evidence type="ECO:0000256" key="10">
    <source>
        <dbReference type="SAM" id="MobiDB-lite"/>
    </source>
</evidence>
<keyword evidence="4 9" id="KW-0548">Nucleotidyltransferase</keyword>
<feature type="compositionally biased region" description="Acidic residues" evidence="10">
    <location>
        <begin position="1169"/>
        <end position="1182"/>
    </location>
</feature>
<evidence type="ECO:0000256" key="5">
    <source>
        <dbReference type="ARBA" id="ARBA00022884"/>
    </source>
</evidence>
<dbReference type="SUPFAM" id="SSF54928">
    <property type="entry name" value="RNA-binding domain, RBD"/>
    <property type="match status" value="1"/>
</dbReference>
<evidence type="ECO:0000313" key="13">
    <source>
        <dbReference type="Proteomes" id="UP000252139"/>
    </source>
</evidence>
<keyword evidence="13" id="KW-1185">Reference proteome</keyword>
<dbReference type="GO" id="GO:0030422">
    <property type="term" value="P:siRNA processing"/>
    <property type="evidence" value="ECO:0007669"/>
    <property type="project" value="TreeGrafter"/>
</dbReference>
<dbReference type="Pfam" id="PF05183">
    <property type="entry name" value="RdRP"/>
    <property type="match status" value="1"/>
</dbReference>
<dbReference type="Proteomes" id="UP000252139">
    <property type="component" value="Unassembled WGS sequence"/>
</dbReference>
<dbReference type="STRING" id="86630.A0A367JVP5"/>
<keyword evidence="2 9" id="KW-0696">RNA-directed RNA polymerase</keyword>
<dbReference type="InterPro" id="IPR012677">
    <property type="entry name" value="Nucleotide-bd_a/b_plait_sf"/>
</dbReference>
<dbReference type="GO" id="GO:0031380">
    <property type="term" value="C:nuclear RNA-directed RNA polymerase complex"/>
    <property type="evidence" value="ECO:0007669"/>
    <property type="project" value="TreeGrafter"/>
</dbReference>
<dbReference type="Gene3D" id="3.30.70.330">
    <property type="match status" value="1"/>
</dbReference>
<dbReference type="CDD" id="cd00590">
    <property type="entry name" value="RRM_SF"/>
    <property type="match status" value="1"/>
</dbReference>
<keyword evidence="3 9" id="KW-0808">Transferase</keyword>
<evidence type="ECO:0000313" key="12">
    <source>
        <dbReference type="EMBL" id="RCH94013.1"/>
    </source>
</evidence>
<dbReference type="PANTHER" id="PTHR23079">
    <property type="entry name" value="RNA-DEPENDENT RNA POLYMERASE"/>
    <property type="match status" value="1"/>
</dbReference>
<name>A0A367JVP5_RHIAZ</name>
<comment type="catalytic activity">
    <reaction evidence="7 9">
        <text>RNA(n) + a ribonucleoside 5'-triphosphate = RNA(n+1) + diphosphate</text>
        <dbReference type="Rhea" id="RHEA:21248"/>
        <dbReference type="Rhea" id="RHEA-COMP:14527"/>
        <dbReference type="Rhea" id="RHEA-COMP:17342"/>
        <dbReference type="ChEBI" id="CHEBI:33019"/>
        <dbReference type="ChEBI" id="CHEBI:61557"/>
        <dbReference type="ChEBI" id="CHEBI:140395"/>
        <dbReference type="EC" id="2.7.7.48"/>
    </reaction>
</comment>
<feature type="compositionally biased region" description="Polar residues" evidence="10">
    <location>
        <begin position="1216"/>
        <end position="1243"/>
    </location>
</feature>
<reference evidence="12 13" key="1">
    <citation type="journal article" date="2018" name="G3 (Bethesda)">
        <title>Phylogenetic and Phylogenomic Definition of Rhizopus Species.</title>
        <authorList>
            <person name="Gryganskyi A.P."/>
            <person name="Golan J."/>
            <person name="Dolatabadi S."/>
            <person name="Mondo S."/>
            <person name="Robb S."/>
            <person name="Idnurm A."/>
            <person name="Muszewska A."/>
            <person name="Steczkiewicz K."/>
            <person name="Masonjones S."/>
            <person name="Liao H.L."/>
            <person name="Gajdeczka M.T."/>
            <person name="Anike F."/>
            <person name="Vuek A."/>
            <person name="Anishchenko I.M."/>
            <person name="Voigt K."/>
            <person name="de Hoog G.S."/>
            <person name="Smith M.E."/>
            <person name="Heitman J."/>
            <person name="Vilgalys R."/>
            <person name="Stajich J.E."/>
        </authorList>
    </citation>
    <scope>NUCLEOTIDE SEQUENCE [LARGE SCALE GENOMIC DNA]</scope>
    <source>
        <strain evidence="12 13">CBS 357.93</strain>
    </source>
</reference>
<evidence type="ECO:0000256" key="9">
    <source>
        <dbReference type="RuleBase" id="RU363098"/>
    </source>
</evidence>
<dbReference type="AlphaFoldDB" id="A0A367JVP5"/>
<organism evidence="12 13">
    <name type="scientific">Rhizopus azygosporus</name>
    <name type="common">Rhizopus microsporus var. azygosporus</name>
    <dbReference type="NCBI Taxonomy" id="86630"/>
    <lineage>
        <taxon>Eukaryota</taxon>
        <taxon>Fungi</taxon>
        <taxon>Fungi incertae sedis</taxon>
        <taxon>Mucoromycota</taxon>
        <taxon>Mucoromycotina</taxon>
        <taxon>Mucoromycetes</taxon>
        <taxon>Mucorales</taxon>
        <taxon>Mucorineae</taxon>
        <taxon>Rhizopodaceae</taxon>
        <taxon>Rhizopus</taxon>
    </lineage>
</organism>
<comment type="caution">
    <text evidence="12">The sequence shown here is derived from an EMBL/GenBank/DDBJ whole genome shotgun (WGS) entry which is preliminary data.</text>
</comment>
<dbReference type="GO" id="GO:0003968">
    <property type="term" value="F:RNA-directed RNA polymerase activity"/>
    <property type="evidence" value="ECO:0007669"/>
    <property type="project" value="UniProtKB-KW"/>
</dbReference>
<dbReference type="InterPro" id="IPR058752">
    <property type="entry name" value="RDRP_C_head"/>
</dbReference>
<dbReference type="InterPro" id="IPR000504">
    <property type="entry name" value="RRM_dom"/>
</dbReference>
<feature type="domain" description="RRM" evidence="11">
    <location>
        <begin position="23"/>
        <end position="101"/>
    </location>
</feature>
<dbReference type="PROSITE" id="PS50102">
    <property type="entry name" value="RRM"/>
    <property type="match status" value="1"/>
</dbReference>
<keyword evidence="5 8" id="KW-0694">RNA-binding</keyword>
<sequence length="1259" mass="145543">MYSDGHNGNNERSQQQRDDRDYRYLIVRNLSKRTIADTVFNYFARFASVEEASLNLDDDRLTPDGTATITFRQIPRDREKQELLKQHRIDGHVVYTEFAKMNASQNTFKSYEASNLNAEKFALGNFVSVRHFVEQWSTTANVRFRVLYPRRSIDVFFTYQDIDYKLNYKFKEVQEDMVVEKIENKIIFTIPLRYPPRYWKRDPNSVHETAFKKQRGNWERITTIPLAKTNGPEPRLKEPILPMPRPDTVKIGVWTVLRITFNPMPKNITVFERELGKAADFNLVPRDPNKMKPTIKVTEASQLPSPLTYLDRVKYNFEFDVLYLLESVISYHYIDEYNMDSNFYSMIKALDPSIVRGILELVALNKKRVWDPLTTFRNIWEKLDMKVCQLRKIPSHCTMLRKVIITPSTLFIQPPNLETTNRVVRHYRDYADRFIRVQFMDEGFNRVGAARTKMTNEAIYNRIYDVLKRGIQIGDRRYEFLAFSSSQLREHGCWFFASTPDLTPDMIRNWMGVFSHEKVVAKHAVRMGQCFSSTRPICRLEADEVQFIDDVVYNGYTFSDGVGRIAPSLAEQVATQMDLRHIPSAFQFRLGGAKGVLTVDKSLENGRVKVQLRPSQIKFKSEHLTLEVIRTSTYIHGYLNRQVITLLSALGVRDEVFLKLMDNMLHDIDKVLRKPEEAVRVLLSNTDEAGTASTMASIIQAGFLERQDPYIKNLLNLFRVNILKDLKKKAKILVPQGAFLLGVMDETNTLEEGEIFVQIWDSSSTGTVRQIITKECVVFRNPCFHPGDIRVVQAVDRPNLHHLVNVVVFSSKGYRDIPSMCSGGDLDGDDYSVYWDPMLIPPRKNYPPMDYTAAKPRLVEDVTIRDIQRFFVNYINNDNLGQIANAHLATADMSDKGAMDGRCILLAQLHSEAVDFPKSGKPAILSEDLIVRKFPDFMQKKDKESYQSKKVLGHIYRSIDKSNYKDYMSMLTEEAAYDTRLHVPGMEYYIGEARELRSDYNRDLLGLMNQSGVQTEAEIVSGYIIKWLKKGKSKTSYEQHNSTMKAVKSFKSLWRKEFEKEFLEESKNTVDMTKRANIEAKAAAWYYVTYHPEERQRDYSEQGSFLSFPWVIYDYICDIAKKNTHRAQDTSLSLPIPETVIEEEHAKHMLAKKAMENKDNDDKEPIVEIVDEDDEDTDYESDFSEDNEAIVYSGNTGMFTFNNSELRRAVQELNISNDSENSRSSPQNNGHVRPTSNNANQPVIQADASNEDLMKILLS</sequence>
<accession>A0A367JVP5</accession>
<evidence type="ECO:0000256" key="6">
    <source>
        <dbReference type="ARBA" id="ARBA00023158"/>
    </source>
</evidence>
<dbReference type="EMBL" id="PJQL01000629">
    <property type="protein sequence ID" value="RCH94013.1"/>
    <property type="molecule type" value="Genomic_DNA"/>
</dbReference>
<dbReference type="EC" id="2.7.7.48" evidence="9"/>
<evidence type="ECO:0000256" key="7">
    <source>
        <dbReference type="ARBA" id="ARBA00048744"/>
    </source>
</evidence>
<dbReference type="OrthoDB" id="6513042at2759"/>
<evidence type="ECO:0000256" key="3">
    <source>
        <dbReference type="ARBA" id="ARBA00022679"/>
    </source>
</evidence>
<evidence type="ECO:0000259" key="11">
    <source>
        <dbReference type="PROSITE" id="PS50102"/>
    </source>
</evidence>
<evidence type="ECO:0000256" key="2">
    <source>
        <dbReference type="ARBA" id="ARBA00022484"/>
    </source>
</evidence>
<evidence type="ECO:0000256" key="8">
    <source>
        <dbReference type="PROSITE-ProRule" id="PRU00176"/>
    </source>
</evidence>